<evidence type="ECO:0000313" key="9">
    <source>
        <dbReference type="EMBL" id="RKL66785.1"/>
    </source>
</evidence>
<dbReference type="NCBIfam" id="TIGR01887">
    <property type="entry name" value="dipeptidaselike"/>
    <property type="match status" value="1"/>
</dbReference>
<dbReference type="PANTHER" id="PTHR43808:SF31">
    <property type="entry name" value="N-ACETYL-L-CITRULLINE DEACETYLASE"/>
    <property type="match status" value="1"/>
</dbReference>
<keyword evidence="10" id="KW-1185">Reference proteome</keyword>
<dbReference type="PANTHER" id="PTHR43808">
    <property type="entry name" value="ACETYLORNITHINE DEACETYLASE"/>
    <property type="match status" value="1"/>
</dbReference>
<keyword evidence="3" id="KW-0645">Protease</keyword>
<comment type="cofactor">
    <cofactor evidence="1">
        <name>Zn(2+)</name>
        <dbReference type="ChEBI" id="CHEBI:29105"/>
    </cofactor>
</comment>
<dbReference type="GO" id="GO:0006526">
    <property type="term" value="P:L-arginine biosynthetic process"/>
    <property type="evidence" value="ECO:0007669"/>
    <property type="project" value="TreeGrafter"/>
</dbReference>
<comment type="caution">
    <text evidence="9">The sequence shown here is derived from an EMBL/GenBank/DDBJ whole genome shotgun (WGS) entry which is preliminary data.</text>
</comment>
<evidence type="ECO:0000313" key="10">
    <source>
        <dbReference type="Proteomes" id="UP000281498"/>
    </source>
</evidence>
<dbReference type="CDD" id="cd03888">
    <property type="entry name" value="M20_PepV"/>
    <property type="match status" value="1"/>
</dbReference>
<evidence type="ECO:0000256" key="3">
    <source>
        <dbReference type="ARBA" id="ARBA00022670"/>
    </source>
</evidence>
<proteinExistence type="inferred from homology"/>
<sequence>MIDWNQEVLIRKAEIIKETQTFLQIESVLDEGTATENAPFGQGIRRAYDWLLQKAKNDGFTVKDLDGYAAHIEYGEGADIVGVLCHIDVVPGGDNWTTPAFSATIRDGSIFARGALDDKGPTISCYYALKIVKEAANKLGKRVRIIIGTDEESQWRCVDHYFKHEEMPLIGFAPDADFPIIYAEKGISNIEYSMKMHGKGKIHSFESGDRLNMVPDQANAKLDHLSTVEEQKLEQSFYEFVREHEVSGKFSKSKGCLDVIIEGVSAHGAEPEEGVNAGLYLACFLTKYVSLTEQEKRYLKTLKDYFFRDSQGAKLEVSFKNEELGDLTINVGRMSYFSGKNASIGINVRYPEGASYEVLKKIIDEKLGKEGLRFITHSHEEPHALNKTHELVQKLSKVYERQMDKKASLIAIGGGTYARSLDAGVAFGPLMPGEKDTAHQADECISIDNLLKMTAIYADAIYELAKKEEQ</sequence>
<evidence type="ECO:0000256" key="2">
    <source>
        <dbReference type="ARBA" id="ARBA00006247"/>
    </source>
</evidence>
<evidence type="ECO:0000256" key="4">
    <source>
        <dbReference type="ARBA" id="ARBA00022723"/>
    </source>
</evidence>
<organism evidence="9 10">
    <name type="scientific">Salipaludibacillus neizhouensis</name>
    <dbReference type="NCBI Taxonomy" id="885475"/>
    <lineage>
        <taxon>Bacteria</taxon>
        <taxon>Bacillati</taxon>
        <taxon>Bacillota</taxon>
        <taxon>Bacilli</taxon>
        <taxon>Bacillales</taxon>
        <taxon>Bacillaceae</taxon>
    </lineage>
</organism>
<dbReference type="Gene3D" id="3.30.70.360">
    <property type="match status" value="2"/>
</dbReference>
<name>A0A3A9KGQ8_9BACI</name>
<keyword evidence="6" id="KW-0862">Zinc</keyword>
<dbReference type="Gene3D" id="3.40.630.10">
    <property type="entry name" value="Zn peptidases"/>
    <property type="match status" value="1"/>
</dbReference>
<protein>
    <submittedName>
        <fullName evidence="9">Dipeptidase PepV</fullName>
    </submittedName>
</protein>
<keyword evidence="5" id="KW-0378">Hydrolase</keyword>
<evidence type="ECO:0000256" key="5">
    <source>
        <dbReference type="ARBA" id="ARBA00022801"/>
    </source>
</evidence>
<evidence type="ECO:0000256" key="8">
    <source>
        <dbReference type="ARBA" id="ARBA00023049"/>
    </source>
</evidence>
<dbReference type="GO" id="GO:0008270">
    <property type="term" value="F:zinc ion binding"/>
    <property type="evidence" value="ECO:0007669"/>
    <property type="project" value="InterPro"/>
</dbReference>
<dbReference type="RefSeq" id="WP_110934795.1">
    <property type="nucleotide sequence ID" value="NZ_KZ614146.1"/>
</dbReference>
<accession>A0A3A9KGQ8</accession>
<comment type="similarity">
    <text evidence="2">Belongs to the peptidase M20A family.</text>
</comment>
<dbReference type="GO" id="GO:0008237">
    <property type="term" value="F:metallopeptidase activity"/>
    <property type="evidence" value="ECO:0007669"/>
    <property type="project" value="UniProtKB-KW"/>
</dbReference>
<dbReference type="GO" id="GO:0006508">
    <property type="term" value="P:proteolysis"/>
    <property type="evidence" value="ECO:0007669"/>
    <property type="project" value="UniProtKB-KW"/>
</dbReference>
<keyword evidence="8" id="KW-0482">Metalloprotease</keyword>
<dbReference type="GO" id="GO:0016805">
    <property type="term" value="F:dipeptidase activity"/>
    <property type="evidence" value="ECO:0007669"/>
    <property type="project" value="UniProtKB-KW"/>
</dbReference>
<dbReference type="InterPro" id="IPR036264">
    <property type="entry name" value="Bact_exopeptidase_dim_dom"/>
</dbReference>
<keyword evidence="4" id="KW-0479">Metal-binding</keyword>
<dbReference type="InterPro" id="IPR010964">
    <property type="entry name" value="M20A_pepV-rel"/>
</dbReference>
<dbReference type="SUPFAM" id="SSF55031">
    <property type="entry name" value="Bacterial exopeptidase dimerisation domain"/>
    <property type="match status" value="1"/>
</dbReference>
<dbReference type="GO" id="GO:0008777">
    <property type="term" value="F:acetylornithine deacetylase activity"/>
    <property type="evidence" value="ECO:0007669"/>
    <property type="project" value="TreeGrafter"/>
</dbReference>
<evidence type="ECO:0000256" key="7">
    <source>
        <dbReference type="ARBA" id="ARBA00022997"/>
    </source>
</evidence>
<evidence type="ECO:0000256" key="1">
    <source>
        <dbReference type="ARBA" id="ARBA00001947"/>
    </source>
</evidence>
<dbReference type="EMBL" id="PDOE01000005">
    <property type="protein sequence ID" value="RKL66785.1"/>
    <property type="molecule type" value="Genomic_DNA"/>
</dbReference>
<dbReference type="Proteomes" id="UP000281498">
    <property type="component" value="Unassembled WGS sequence"/>
</dbReference>
<dbReference type="InterPro" id="IPR002933">
    <property type="entry name" value="Peptidase_M20"/>
</dbReference>
<dbReference type="SUPFAM" id="SSF53187">
    <property type="entry name" value="Zn-dependent exopeptidases"/>
    <property type="match status" value="1"/>
</dbReference>
<dbReference type="Pfam" id="PF01546">
    <property type="entry name" value="Peptidase_M20"/>
    <property type="match status" value="1"/>
</dbReference>
<gene>
    <name evidence="9" type="ORF">CR203_13170</name>
</gene>
<reference evidence="9 10" key="1">
    <citation type="submission" date="2017-10" db="EMBL/GenBank/DDBJ databases">
        <title>Bacillus sp. nov., a halophilic bacterium isolated from a Keqin Lake.</title>
        <authorList>
            <person name="Wang H."/>
        </authorList>
    </citation>
    <scope>NUCLEOTIDE SEQUENCE [LARGE SCALE GENOMIC DNA]</scope>
    <source>
        <strain evidence="9 10">KCTC 13187</strain>
    </source>
</reference>
<evidence type="ECO:0000256" key="6">
    <source>
        <dbReference type="ARBA" id="ARBA00022833"/>
    </source>
</evidence>
<dbReference type="AlphaFoldDB" id="A0A3A9KGQ8"/>
<dbReference type="InterPro" id="IPR050072">
    <property type="entry name" value="Peptidase_M20A"/>
</dbReference>
<keyword evidence="7" id="KW-0224">Dipeptidase</keyword>
<dbReference type="OrthoDB" id="9761532at2"/>
<dbReference type="NCBIfam" id="NF005591">
    <property type="entry name" value="PRK07318.1"/>
    <property type="match status" value="1"/>
</dbReference>